<evidence type="ECO:0000256" key="6">
    <source>
        <dbReference type="ARBA" id="ARBA00023326"/>
    </source>
</evidence>
<evidence type="ECO:0000256" key="1">
    <source>
        <dbReference type="ARBA" id="ARBA00000822"/>
    </source>
</evidence>
<dbReference type="InterPro" id="IPR001223">
    <property type="entry name" value="Glyco_hydro18_cat"/>
</dbReference>
<keyword evidence="6" id="KW-0624">Polysaccharide degradation</keyword>
<keyword evidence="4" id="KW-0119">Carbohydrate metabolism</keyword>
<protein>
    <submittedName>
        <fullName evidence="10">Glycoside hydrolase superfamily</fullName>
    </submittedName>
</protein>
<dbReference type="GO" id="GO:0008843">
    <property type="term" value="F:endochitinase activity"/>
    <property type="evidence" value="ECO:0007669"/>
    <property type="project" value="UniProtKB-EC"/>
</dbReference>
<dbReference type="OMA" id="PWTKLDH"/>
<reference evidence="10 11" key="1">
    <citation type="submission" date="2016-07" db="EMBL/GenBank/DDBJ databases">
        <title>Pervasive Adenine N6-methylation of Active Genes in Fungi.</title>
        <authorList>
            <consortium name="DOE Joint Genome Institute"/>
            <person name="Mondo S.J."/>
            <person name="Dannebaum R.O."/>
            <person name="Kuo R.C."/>
            <person name="Labutti K."/>
            <person name="Haridas S."/>
            <person name="Kuo A."/>
            <person name="Salamov A."/>
            <person name="Ahrendt S.R."/>
            <person name="Lipzen A."/>
            <person name="Sullivan W."/>
            <person name="Andreopoulos W.B."/>
            <person name="Clum A."/>
            <person name="Lindquist E."/>
            <person name="Daum C."/>
            <person name="Ramamoorthy G.K."/>
            <person name="Gryganskyi A."/>
            <person name="Culley D."/>
            <person name="Magnuson J.K."/>
            <person name="James T.Y."/>
            <person name="O'Malley M.A."/>
            <person name="Stajich J.E."/>
            <person name="Spatafora J.W."/>
            <person name="Visel A."/>
            <person name="Grigoriev I.V."/>
        </authorList>
    </citation>
    <scope>NUCLEOTIDE SEQUENCE [LARGE SCALE GENOMIC DNA]</scope>
    <source>
        <strain evidence="10 11">NRRL 2496</strain>
    </source>
</reference>
<proteinExistence type="inferred from homology"/>
<dbReference type="OrthoDB" id="76388at2759"/>
<evidence type="ECO:0000259" key="9">
    <source>
        <dbReference type="PROSITE" id="PS51910"/>
    </source>
</evidence>
<dbReference type="Proteomes" id="UP000242180">
    <property type="component" value="Unassembled WGS sequence"/>
</dbReference>
<keyword evidence="11" id="KW-1185">Reference proteome</keyword>
<dbReference type="GO" id="GO:0006032">
    <property type="term" value="P:chitin catabolic process"/>
    <property type="evidence" value="ECO:0007669"/>
    <property type="project" value="UniProtKB-KW"/>
</dbReference>
<evidence type="ECO:0000256" key="3">
    <source>
        <dbReference type="ARBA" id="ARBA00023024"/>
    </source>
</evidence>
<evidence type="ECO:0000256" key="8">
    <source>
        <dbReference type="RuleBase" id="RU004453"/>
    </source>
</evidence>
<evidence type="ECO:0000256" key="4">
    <source>
        <dbReference type="ARBA" id="ARBA00023277"/>
    </source>
</evidence>
<evidence type="ECO:0000313" key="10">
    <source>
        <dbReference type="EMBL" id="ORY89887.1"/>
    </source>
</evidence>
<dbReference type="PROSITE" id="PS51910">
    <property type="entry name" value="GH18_2"/>
    <property type="match status" value="1"/>
</dbReference>
<evidence type="ECO:0000256" key="7">
    <source>
        <dbReference type="RuleBase" id="RU000489"/>
    </source>
</evidence>
<comment type="similarity">
    <text evidence="8">Belongs to the glycosyl hydrolase 18 family.</text>
</comment>
<dbReference type="SUPFAM" id="SSF51445">
    <property type="entry name" value="(Trans)glycosidases"/>
    <property type="match status" value="1"/>
</dbReference>
<dbReference type="PANTHER" id="PTHR11177">
    <property type="entry name" value="CHITINASE"/>
    <property type="match status" value="1"/>
</dbReference>
<dbReference type="SMART" id="SM00636">
    <property type="entry name" value="Glyco_18"/>
    <property type="match status" value="1"/>
</dbReference>
<organism evidence="10 11">
    <name type="scientific">Syncephalastrum racemosum</name>
    <name type="common">Filamentous fungus</name>
    <dbReference type="NCBI Taxonomy" id="13706"/>
    <lineage>
        <taxon>Eukaryota</taxon>
        <taxon>Fungi</taxon>
        <taxon>Fungi incertae sedis</taxon>
        <taxon>Mucoromycota</taxon>
        <taxon>Mucoromycotina</taxon>
        <taxon>Mucoromycetes</taxon>
        <taxon>Mucorales</taxon>
        <taxon>Syncephalastraceae</taxon>
        <taxon>Syncephalastrum</taxon>
    </lineage>
</organism>
<dbReference type="InterPro" id="IPR029070">
    <property type="entry name" value="Chitinase_insertion_sf"/>
</dbReference>
<dbReference type="PANTHER" id="PTHR11177:SF392">
    <property type="entry name" value="HAP41P"/>
    <property type="match status" value="1"/>
</dbReference>
<dbReference type="GO" id="GO:0000272">
    <property type="term" value="P:polysaccharide catabolic process"/>
    <property type="evidence" value="ECO:0007669"/>
    <property type="project" value="UniProtKB-KW"/>
</dbReference>
<gene>
    <name evidence="10" type="ORF">BCR43DRAFT_447930</name>
</gene>
<dbReference type="AlphaFoldDB" id="A0A1X2GZC4"/>
<comment type="caution">
    <text evidence="10">The sequence shown here is derived from an EMBL/GenBank/DDBJ whole genome shotgun (WGS) entry which is preliminary data.</text>
</comment>
<evidence type="ECO:0000256" key="2">
    <source>
        <dbReference type="ARBA" id="ARBA00022801"/>
    </source>
</evidence>
<name>A0A1X2GZC4_SYNRA</name>
<dbReference type="SUPFAM" id="SSF54556">
    <property type="entry name" value="Chitinase insertion domain"/>
    <property type="match status" value="1"/>
</dbReference>
<feature type="domain" description="GH18" evidence="9">
    <location>
        <begin position="23"/>
        <end position="393"/>
    </location>
</feature>
<keyword evidence="5 7" id="KW-0326">Glycosidase</keyword>
<dbReference type="Gene3D" id="3.10.50.10">
    <property type="match status" value="1"/>
</dbReference>
<evidence type="ECO:0000313" key="11">
    <source>
        <dbReference type="Proteomes" id="UP000242180"/>
    </source>
</evidence>
<dbReference type="GO" id="GO:0008061">
    <property type="term" value="F:chitin binding"/>
    <property type="evidence" value="ECO:0007669"/>
    <property type="project" value="InterPro"/>
</dbReference>
<dbReference type="EMBL" id="MCGN01000013">
    <property type="protein sequence ID" value="ORY89887.1"/>
    <property type="molecule type" value="Genomic_DNA"/>
</dbReference>
<comment type="catalytic activity">
    <reaction evidence="1">
        <text>Random endo-hydrolysis of N-acetyl-beta-D-glucosaminide (1-&gt;4)-beta-linkages in chitin and chitodextrins.</text>
        <dbReference type="EC" id="3.2.1.14"/>
    </reaction>
</comment>
<dbReference type="STRING" id="13706.A0A1X2GZC4"/>
<dbReference type="SMR" id="A0A1X2GZC4"/>
<keyword evidence="3" id="KW-0146">Chitin degradation</keyword>
<dbReference type="InterPro" id="IPR017853">
    <property type="entry name" value="GH"/>
</dbReference>
<keyword evidence="2 7" id="KW-0378">Hydrolase</keyword>
<dbReference type="InParanoid" id="A0A1X2GZC4"/>
<dbReference type="PROSITE" id="PS01095">
    <property type="entry name" value="GH18_1"/>
    <property type="match status" value="1"/>
</dbReference>
<dbReference type="InterPro" id="IPR050314">
    <property type="entry name" value="Glycosyl_Hydrlase_18"/>
</dbReference>
<dbReference type="InterPro" id="IPR001579">
    <property type="entry name" value="Glyco_hydro_18_chit_AS"/>
</dbReference>
<evidence type="ECO:0000256" key="5">
    <source>
        <dbReference type="ARBA" id="ARBA00023295"/>
    </source>
</evidence>
<dbReference type="GO" id="GO:0005576">
    <property type="term" value="C:extracellular region"/>
    <property type="evidence" value="ECO:0007669"/>
    <property type="project" value="TreeGrafter"/>
</dbReference>
<accession>A0A1X2GZC4</accession>
<dbReference type="Pfam" id="PF00704">
    <property type="entry name" value="Glyco_hydro_18"/>
    <property type="match status" value="1"/>
</dbReference>
<dbReference type="InterPro" id="IPR011583">
    <property type="entry name" value="Chitinase_II/V-like_cat"/>
</dbReference>
<dbReference type="Gene3D" id="3.20.20.80">
    <property type="entry name" value="Glycosidases"/>
    <property type="match status" value="1"/>
</dbReference>
<sequence>MVIAVYACEGRAAKQSASASSENRVIAYIVDWDLPKSIAWNKLDHVIYSFGVPDKNGKLGQFDEGQLKSVVKEAHSNDKTISLAIGGWTGSLYFSSLVASESSRQSFAKILSQAVDEYDLDGLNLDWEYPNSPNGVACNENDKADTANFLSFLKTLRQTLKSKKTLITAAVGTAPFNDENQQPSTKLDPEWATATDGIYIMAYDINGIWNKDTGSSSPLYYDSDKATGVDTATVDSAVKAWTAAGIPAELLVIGVPFYGHVSKTKETVTAQSGMYVPMDTSSQIRGDQYDSKEADPCPNAKASYSGQYEWRSIVEEGIPKNASGWTTYWDEGTMTPYSFKESASQFLSFDDAESLKAKVQYAKKNKLGGVMMWSLEMDDEDNTLLNALQGMRQ</sequence>